<name>A0A176S6V4_9GAMM</name>
<dbReference type="AlphaFoldDB" id="A0A176S6V4"/>
<accession>A0A176S6V4</accession>
<evidence type="ECO:0000313" key="1">
    <source>
        <dbReference type="EMBL" id="OAD23813.1"/>
    </source>
</evidence>
<sequence length="51" mass="5811">MFIIAILKFACCEIGCTHFLCLGGHRSSCYHDLSELSLNKFFLGKLKKIFI</sequence>
<dbReference type="Proteomes" id="UP000076962">
    <property type="component" value="Unassembled WGS sequence"/>
</dbReference>
<reference evidence="1 2" key="1">
    <citation type="submission" date="2016-05" db="EMBL/GenBank/DDBJ databases">
        <title>Single-cell genome of chain-forming Candidatus Thiomargarita nelsonii and comparison to other large sulfur-oxidizing bacteria.</title>
        <authorList>
            <person name="Winkel M."/>
            <person name="Salman V."/>
            <person name="Woyke T."/>
            <person name="Schulz-Vogt H."/>
            <person name="Richter M."/>
            <person name="Flood B."/>
            <person name="Bailey J."/>
            <person name="Amann R."/>
            <person name="Mussmann M."/>
        </authorList>
    </citation>
    <scope>NUCLEOTIDE SEQUENCE [LARGE SCALE GENOMIC DNA]</scope>
    <source>
        <strain evidence="1 2">THI036</strain>
    </source>
</reference>
<keyword evidence="2" id="KW-1185">Reference proteome</keyword>
<dbReference type="EMBL" id="LUTY01000151">
    <property type="protein sequence ID" value="OAD23813.1"/>
    <property type="molecule type" value="Genomic_DNA"/>
</dbReference>
<proteinExistence type="predicted"/>
<evidence type="ECO:0000313" key="2">
    <source>
        <dbReference type="Proteomes" id="UP000076962"/>
    </source>
</evidence>
<protein>
    <submittedName>
        <fullName evidence="1">Uncharacterized protein</fullName>
    </submittedName>
</protein>
<gene>
    <name evidence="1" type="ORF">THIOM_000342</name>
</gene>
<organism evidence="1 2">
    <name type="scientific">Candidatus Thiomargarita nelsonii</name>
    <dbReference type="NCBI Taxonomy" id="1003181"/>
    <lineage>
        <taxon>Bacteria</taxon>
        <taxon>Pseudomonadati</taxon>
        <taxon>Pseudomonadota</taxon>
        <taxon>Gammaproteobacteria</taxon>
        <taxon>Thiotrichales</taxon>
        <taxon>Thiotrichaceae</taxon>
        <taxon>Thiomargarita</taxon>
    </lineage>
</organism>
<comment type="caution">
    <text evidence="1">The sequence shown here is derived from an EMBL/GenBank/DDBJ whole genome shotgun (WGS) entry which is preliminary data.</text>
</comment>